<dbReference type="Pfam" id="PF00583">
    <property type="entry name" value="Acetyltransf_1"/>
    <property type="match status" value="1"/>
</dbReference>
<dbReference type="InterPro" id="IPR016181">
    <property type="entry name" value="Acyl_CoA_acyltransferase"/>
</dbReference>
<dbReference type="InterPro" id="IPR000182">
    <property type="entry name" value="GNAT_dom"/>
</dbReference>
<dbReference type="Gene3D" id="3.40.630.30">
    <property type="match status" value="1"/>
</dbReference>
<keyword evidence="2" id="KW-0808">Transferase</keyword>
<protein>
    <submittedName>
        <fullName evidence="2">GNAT family N-acetyltransferase</fullName>
    </submittedName>
</protein>
<evidence type="ECO:0000259" key="1">
    <source>
        <dbReference type="PROSITE" id="PS51186"/>
    </source>
</evidence>
<dbReference type="SUPFAM" id="SSF55729">
    <property type="entry name" value="Acyl-CoA N-acyltransferases (Nat)"/>
    <property type="match status" value="1"/>
</dbReference>
<evidence type="ECO:0000313" key="3">
    <source>
        <dbReference type="Proteomes" id="UP000249873"/>
    </source>
</evidence>
<feature type="domain" description="N-acetyltransferase" evidence="1">
    <location>
        <begin position="3"/>
        <end position="147"/>
    </location>
</feature>
<dbReference type="AlphaFoldDB" id="A0A2Z4GER2"/>
<proteinExistence type="predicted"/>
<evidence type="ECO:0000313" key="2">
    <source>
        <dbReference type="EMBL" id="AWV99832.1"/>
    </source>
</evidence>
<accession>A0A2Z4GER2</accession>
<dbReference type="OrthoDB" id="9812289at2"/>
<sequence>MKIKINTGNIQDCVQISSEIPEFSDKKYGTEDYKRRLENTYHLILIAYMNNVPVGFKVGFNKDNNETFYSWMGGVIPKYRQKGIAKALAKEQERIVKEAGFKSISFKTRNYLKAMLIFGIRNGFNITGIEEKKIASENRIILKKKLN</sequence>
<reference evidence="2 3" key="1">
    <citation type="submission" date="2018-05" db="EMBL/GenBank/DDBJ databases">
        <title>Complete genome sequence of Arcticibacterium luteifluviistationis SM1504T, a cytophagaceae bacterium isolated from Arctic surface seawater.</title>
        <authorList>
            <person name="Li Y."/>
            <person name="Qin Q.-L."/>
        </authorList>
    </citation>
    <scope>NUCLEOTIDE SEQUENCE [LARGE SCALE GENOMIC DNA]</scope>
    <source>
        <strain evidence="2 3">SM1504</strain>
    </source>
</reference>
<organism evidence="2 3">
    <name type="scientific">Arcticibacterium luteifluviistationis</name>
    <dbReference type="NCBI Taxonomy" id="1784714"/>
    <lineage>
        <taxon>Bacteria</taxon>
        <taxon>Pseudomonadati</taxon>
        <taxon>Bacteroidota</taxon>
        <taxon>Cytophagia</taxon>
        <taxon>Cytophagales</taxon>
        <taxon>Leadbetterellaceae</taxon>
        <taxon>Arcticibacterium</taxon>
    </lineage>
</organism>
<gene>
    <name evidence="2" type="ORF">DJ013_17295</name>
</gene>
<dbReference type="KEGG" id="als:DJ013_17295"/>
<name>A0A2Z4GER2_9BACT</name>
<dbReference type="GO" id="GO:0016747">
    <property type="term" value="F:acyltransferase activity, transferring groups other than amino-acyl groups"/>
    <property type="evidence" value="ECO:0007669"/>
    <property type="project" value="InterPro"/>
</dbReference>
<dbReference type="Proteomes" id="UP000249873">
    <property type="component" value="Chromosome"/>
</dbReference>
<dbReference type="PROSITE" id="PS51186">
    <property type="entry name" value="GNAT"/>
    <property type="match status" value="1"/>
</dbReference>
<dbReference type="RefSeq" id="WP_111373200.1">
    <property type="nucleotide sequence ID" value="NZ_CP029480.1"/>
</dbReference>
<keyword evidence="3" id="KW-1185">Reference proteome</keyword>
<dbReference type="EMBL" id="CP029480">
    <property type="protein sequence ID" value="AWV99832.1"/>
    <property type="molecule type" value="Genomic_DNA"/>
</dbReference>
<dbReference type="CDD" id="cd04301">
    <property type="entry name" value="NAT_SF"/>
    <property type="match status" value="1"/>
</dbReference>